<dbReference type="InterPro" id="IPR004089">
    <property type="entry name" value="MCPsignal_dom"/>
</dbReference>
<feature type="transmembrane region" description="Helical" evidence="6">
    <location>
        <begin position="95"/>
        <end position="112"/>
    </location>
</feature>
<evidence type="ECO:0000256" key="4">
    <source>
        <dbReference type="ARBA" id="ARBA00029447"/>
    </source>
</evidence>
<reference evidence="9" key="1">
    <citation type="submission" date="2020-05" db="EMBL/GenBank/DDBJ databases">
        <title>Nod-independent and nitrogen-fixing Bradyrhizobium aeschynomene sp. nov. isolated from nodules of Aeschynomene indica.</title>
        <authorList>
            <person name="Zhang Z."/>
        </authorList>
    </citation>
    <scope>NUCLEOTIDE SEQUENCE</scope>
    <source>
        <strain evidence="9">83012</strain>
    </source>
</reference>
<feature type="domain" description="T-SNARE coiled-coil homology" evidence="8">
    <location>
        <begin position="384"/>
        <end position="446"/>
    </location>
</feature>
<keyword evidence="6" id="KW-0812">Transmembrane</keyword>
<dbReference type="InterPro" id="IPR004090">
    <property type="entry name" value="Chemotax_Me-accpt_rcpt"/>
</dbReference>
<dbReference type="EMBL" id="JABFDN010000004">
    <property type="protein sequence ID" value="NPU66599.1"/>
    <property type="molecule type" value="Genomic_DNA"/>
</dbReference>
<keyword evidence="6" id="KW-0472">Membrane</keyword>
<sequence>MTGETDDLALLRATTSKLLLAVLWIHVPLALIIGLSRGDWMMPTMMMVALALAATLSWRSAGDSLSTQLTVAVALMGGVSVLVYQMSGHPWQIDMHMYFFAALACLVAYCDYRPIVAGTVAVALHHLVLNFVFPAAIYPGGADFGRVVLHAIILLIEAGVLVALALKLTQLFETSMRMTAEANAAMAAEARANAERLEAEQRAKDQGDVARRALAEGFERKIGGIVEAVAVAANDVQTLVSSMSRSSAEASRQTSAAAHASQRASSNVETVAAATEELTASIGSISQQVTRSAEIAAKAAEEARRTNSVVESLAAGTQKIGEVVTLIQTIASQTNLLALNATIEAARAGEHGKGFAVVASEVKALANQTAKATEEISSQVQSIQTATGDAVSAIQMIGGTIAEIDGISKEIATAVEQQGLATGEISGNVQQASEGTRLVSQSMGTVTQASDETGSAASRLLESANGLSSQSARLKSEVDQFLNSLRAA</sequence>
<dbReference type="Pfam" id="PF00015">
    <property type="entry name" value="MCPsignal"/>
    <property type="match status" value="1"/>
</dbReference>
<proteinExistence type="inferred from homology"/>
<dbReference type="PROSITE" id="PS50192">
    <property type="entry name" value="T_SNARE"/>
    <property type="match status" value="1"/>
</dbReference>
<dbReference type="Gene3D" id="1.10.287.950">
    <property type="entry name" value="Methyl-accepting chemotaxis protein"/>
    <property type="match status" value="1"/>
</dbReference>
<gene>
    <name evidence="9" type="ORF">HL667_16470</name>
</gene>
<dbReference type="PANTHER" id="PTHR32089:SF112">
    <property type="entry name" value="LYSOZYME-LIKE PROTEIN-RELATED"/>
    <property type="match status" value="1"/>
</dbReference>
<feature type="transmembrane region" description="Helical" evidence="6">
    <location>
        <begin position="119"/>
        <end position="141"/>
    </location>
</feature>
<comment type="subcellular location">
    <subcellularLocation>
        <location evidence="1">Cell inner membrane</location>
        <topology evidence="1">Multi-pass membrane protein</topology>
    </subcellularLocation>
</comment>
<evidence type="ECO:0000256" key="6">
    <source>
        <dbReference type="SAM" id="Phobius"/>
    </source>
</evidence>
<keyword evidence="3 5" id="KW-0807">Transducer</keyword>
<keyword evidence="6" id="KW-1133">Transmembrane helix</keyword>
<comment type="caution">
    <text evidence="9">The sequence shown here is derived from an EMBL/GenBank/DDBJ whole genome shotgun (WGS) entry which is preliminary data.</text>
</comment>
<keyword evidence="10" id="KW-1185">Reference proteome</keyword>
<evidence type="ECO:0000256" key="3">
    <source>
        <dbReference type="ARBA" id="ARBA00023224"/>
    </source>
</evidence>
<name>A0ABX2CEG9_9BRAD</name>
<dbReference type="PROSITE" id="PS50111">
    <property type="entry name" value="CHEMOTAXIS_TRANSDUC_2"/>
    <property type="match status" value="1"/>
</dbReference>
<keyword evidence="2" id="KW-1003">Cell membrane</keyword>
<feature type="transmembrane region" description="Helical" evidence="6">
    <location>
        <begin position="65"/>
        <end position="83"/>
    </location>
</feature>
<feature type="transmembrane region" description="Helical" evidence="6">
    <location>
        <begin position="18"/>
        <end position="35"/>
    </location>
</feature>
<evidence type="ECO:0000256" key="2">
    <source>
        <dbReference type="ARBA" id="ARBA00022519"/>
    </source>
</evidence>
<dbReference type="InterPro" id="IPR000727">
    <property type="entry name" value="T_SNARE_dom"/>
</dbReference>
<feature type="transmembrane region" description="Helical" evidence="6">
    <location>
        <begin position="147"/>
        <end position="168"/>
    </location>
</feature>
<evidence type="ECO:0000259" key="8">
    <source>
        <dbReference type="PROSITE" id="PS50192"/>
    </source>
</evidence>
<evidence type="ECO:0000256" key="1">
    <source>
        <dbReference type="ARBA" id="ARBA00004429"/>
    </source>
</evidence>
<evidence type="ECO:0000313" key="10">
    <source>
        <dbReference type="Proteomes" id="UP000886476"/>
    </source>
</evidence>
<dbReference type="SMART" id="SM00283">
    <property type="entry name" value="MA"/>
    <property type="match status" value="1"/>
</dbReference>
<protein>
    <submittedName>
        <fullName evidence="9">Chemotaxis protein</fullName>
    </submittedName>
</protein>
<feature type="transmembrane region" description="Helical" evidence="6">
    <location>
        <begin position="41"/>
        <end position="58"/>
    </location>
</feature>
<dbReference type="Proteomes" id="UP000886476">
    <property type="component" value="Unassembled WGS sequence"/>
</dbReference>
<dbReference type="RefSeq" id="WP_172111658.1">
    <property type="nucleotide sequence ID" value="NZ_JABFDN010000004.1"/>
</dbReference>
<organism evidence="9 10">
    <name type="scientific">Bradyrhizobium aeschynomenes</name>
    <dbReference type="NCBI Taxonomy" id="2734909"/>
    <lineage>
        <taxon>Bacteria</taxon>
        <taxon>Pseudomonadati</taxon>
        <taxon>Pseudomonadota</taxon>
        <taxon>Alphaproteobacteria</taxon>
        <taxon>Hyphomicrobiales</taxon>
        <taxon>Nitrobacteraceae</taxon>
        <taxon>Bradyrhizobium</taxon>
    </lineage>
</organism>
<comment type="similarity">
    <text evidence="4">Belongs to the methyl-accepting chemotaxis (MCP) protein family.</text>
</comment>
<accession>A0ABX2CEG9</accession>
<dbReference type="PANTHER" id="PTHR32089">
    <property type="entry name" value="METHYL-ACCEPTING CHEMOTAXIS PROTEIN MCPB"/>
    <property type="match status" value="1"/>
</dbReference>
<dbReference type="PRINTS" id="PR00260">
    <property type="entry name" value="CHEMTRNSDUCR"/>
</dbReference>
<evidence type="ECO:0000313" key="9">
    <source>
        <dbReference type="EMBL" id="NPU66599.1"/>
    </source>
</evidence>
<evidence type="ECO:0000256" key="5">
    <source>
        <dbReference type="PROSITE-ProRule" id="PRU00284"/>
    </source>
</evidence>
<evidence type="ECO:0000259" key="7">
    <source>
        <dbReference type="PROSITE" id="PS50111"/>
    </source>
</evidence>
<feature type="domain" description="Methyl-accepting transducer" evidence="7">
    <location>
        <begin position="232"/>
        <end position="468"/>
    </location>
</feature>
<dbReference type="SUPFAM" id="SSF58104">
    <property type="entry name" value="Methyl-accepting chemotaxis protein (MCP) signaling domain"/>
    <property type="match status" value="1"/>
</dbReference>
<keyword evidence="2" id="KW-0997">Cell inner membrane</keyword>